<feature type="non-terminal residue" evidence="1">
    <location>
        <position position="49"/>
    </location>
</feature>
<comment type="caution">
    <text evidence="1">The sequence shown here is derived from an EMBL/GenBank/DDBJ whole genome shotgun (WGS) entry which is preliminary data.</text>
</comment>
<dbReference type="AlphaFoldDB" id="X1VXX7"/>
<reference evidence="1" key="1">
    <citation type="journal article" date="2014" name="Front. Microbiol.">
        <title>High frequency of phylogenetically diverse reductive dehalogenase-homologous genes in deep subseafloor sedimentary metagenomes.</title>
        <authorList>
            <person name="Kawai M."/>
            <person name="Futagami T."/>
            <person name="Toyoda A."/>
            <person name="Takaki Y."/>
            <person name="Nishi S."/>
            <person name="Hori S."/>
            <person name="Arai W."/>
            <person name="Tsubouchi T."/>
            <person name="Morono Y."/>
            <person name="Uchiyama I."/>
            <person name="Ito T."/>
            <person name="Fujiyama A."/>
            <person name="Inagaki F."/>
            <person name="Takami H."/>
        </authorList>
    </citation>
    <scope>NUCLEOTIDE SEQUENCE</scope>
    <source>
        <strain evidence="1">Expedition CK06-06</strain>
    </source>
</reference>
<evidence type="ECO:0000313" key="1">
    <source>
        <dbReference type="EMBL" id="GAJ16800.1"/>
    </source>
</evidence>
<dbReference type="EMBL" id="BARW01042893">
    <property type="protein sequence ID" value="GAJ16800.1"/>
    <property type="molecule type" value="Genomic_DNA"/>
</dbReference>
<gene>
    <name evidence="1" type="ORF">S12H4_63245</name>
</gene>
<accession>X1VXX7</accession>
<sequence>WEKQKPITGVEWFQTGNEQTITQLETKTSKELEDNRIGSQWDLKTLDHY</sequence>
<name>X1VXX7_9ZZZZ</name>
<protein>
    <submittedName>
        <fullName evidence="1">Uncharacterized protein</fullName>
    </submittedName>
</protein>
<organism evidence="1">
    <name type="scientific">marine sediment metagenome</name>
    <dbReference type="NCBI Taxonomy" id="412755"/>
    <lineage>
        <taxon>unclassified sequences</taxon>
        <taxon>metagenomes</taxon>
        <taxon>ecological metagenomes</taxon>
    </lineage>
</organism>
<feature type="non-terminal residue" evidence="1">
    <location>
        <position position="1"/>
    </location>
</feature>
<proteinExistence type="predicted"/>